<evidence type="ECO:0000256" key="1">
    <source>
        <dbReference type="ARBA" id="ARBA00004613"/>
    </source>
</evidence>
<dbReference type="PROSITE" id="PS00118">
    <property type="entry name" value="PA2_HIS"/>
    <property type="match status" value="1"/>
</dbReference>
<protein>
    <submittedName>
        <fullName evidence="3">Group XIIA secretory phospholipase A2</fullName>
    </submittedName>
</protein>
<comment type="subcellular location">
    <subcellularLocation>
        <location evidence="1">Secreted</location>
    </subcellularLocation>
</comment>
<dbReference type="STRING" id="1661398.A0A482VWF5"/>
<dbReference type="GO" id="GO:0004623">
    <property type="term" value="F:phospholipase A2 activity"/>
    <property type="evidence" value="ECO:0007669"/>
    <property type="project" value="InterPro"/>
</dbReference>
<dbReference type="SUPFAM" id="SSF48619">
    <property type="entry name" value="Phospholipase A2, PLA2"/>
    <property type="match status" value="1"/>
</dbReference>
<name>A0A482VWF5_ASBVE</name>
<dbReference type="OrthoDB" id="3935740at2759"/>
<dbReference type="PANTHER" id="PTHR12824:SF8">
    <property type="entry name" value="GXIVSPLA2, ISOFORM A"/>
    <property type="match status" value="1"/>
</dbReference>
<dbReference type="GO" id="GO:0006644">
    <property type="term" value="P:phospholipid metabolic process"/>
    <property type="evidence" value="ECO:0007669"/>
    <property type="project" value="InterPro"/>
</dbReference>
<comment type="caution">
    <text evidence="3">The sequence shown here is derived from an EMBL/GenBank/DDBJ whole genome shotgun (WGS) entry which is preliminary data.</text>
</comment>
<evidence type="ECO:0000313" key="3">
    <source>
        <dbReference type="EMBL" id="RZC37281.1"/>
    </source>
</evidence>
<sequence>MDIPYGKVAIYVLTFLGYIYSGYGSGVLTNLRDAILSAETIFGDVFKNVIKVAKNFRTWHEVFDAAVEEHCVFKCPTNVTPKPNRNHVPSSNGCGSLGLKINSDYLPVGQMTKCCDLHDICYDTCNNDKEVCDMEFKRCLYKYCDSYQQSVGGGSTVKACKGAAKILFTGTLTLACKAYIDAQTKACYCPPSYGWKDKKNYKYSRGDEF</sequence>
<keyword evidence="4" id="KW-1185">Reference proteome</keyword>
<evidence type="ECO:0000256" key="2">
    <source>
        <dbReference type="ARBA" id="ARBA00022525"/>
    </source>
</evidence>
<keyword evidence="2" id="KW-0964">Secreted</keyword>
<dbReference type="InterPro" id="IPR010711">
    <property type="entry name" value="PLA2G12"/>
</dbReference>
<dbReference type="Pfam" id="PF06951">
    <property type="entry name" value="PLA2G12"/>
    <property type="match status" value="1"/>
</dbReference>
<dbReference type="Proteomes" id="UP000292052">
    <property type="component" value="Unassembled WGS sequence"/>
</dbReference>
<dbReference type="Gene3D" id="1.20.90.10">
    <property type="entry name" value="Phospholipase A2 domain"/>
    <property type="match status" value="1"/>
</dbReference>
<organism evidence="3 4">
    <name type="scientific">Asbolus verrucosus</name>
    <name type="common">Desert ironclad beetle</name>
    <dbReference type="NCBI Taxonomy" id="1661398"/>
    <lineage>
        <taxon>Eukaryota</taxon>
        <taxon>Metazoa</taxon>
        <taxon>Ecdysozoa</taxon>
        <taxon>Arthropoda</taxon>
        <taxon>Hexapoda</taxon>
        <taxon>Insecta</taxon>
        <taxon>Pterygota</taxon>
        <taxon>Neoptera</taxon>
        <taxon>Endopterygota</taxon>
        <taxon>Coleoptera</taxon>
        <taxon>Polyphaga</taxon>
        <taxon>Cucujiformia</taxon>
        <taxon>Tenebrionidae</taxon>
        <taxon>Pimeliinae</taxon>
        <taxon>Asbolus</taxon>
    </lineage>
</organism>
<accession>A0A482VWF5</accession>
<dbReference type="InterPro" id="IPR033113">
    <property type="entry name" value="PLA2_histidine"/>
</dbReference>
<reference evidence="3 4" key="1">
    <citation type="submission" date="2017-03" db="EMBL/GenBank/DDBJ databases">
        <title>Genome of the blue death feigning beetle - Asbolus verrucosus.</title>
        <authorList>
            <person name="Rider S.D."/>
        </authorList>
    </citation>
    <scope>NUCLEOTIDE SEQUENCE [LARGE SCALE GENOMIC DNA]</scope>
    <source>
        <strain evidence="3">Butters</strain>
        <tissue evidence="3">Head and leg muscle</tissue>
    </source>
</reference>
<evidence type="ECO:0000313" key="4">
    <source>
        <dbReference type="Proteomes" id="UP000292052"/>
    </source>
</evidence>
<dbReference type="AlphaFoldDB" id="A0A482VWF5"/>
<dbReference type="EMBL" id="QDEB01054116">
    <property type="protein sequence ID" value="RZC37281.1"/>
    <property type="molecule type" value="Genomic_DNA"/>
</dbReference>
<dbReference type="InterPro" id="IPR036444">
    <property type="entry name" value="PLipase_A2_dom_sf"/>
</dbReference>
<dbReference type="GO" id="GO:0005576">
    <property type="term" value="C:extracellular region"/>
    <property type="evidence" value="ECO:0007669"/>
    <property type="project" value="UniProtKB-SubCell"/>
</dbReference>
<gene>
    <name evidence="3" type="ORF">BDFB_004134</name>
</gene>
<proteinExistence type="predicted"/>
<dbReference type="GO" id="GO:0016042">
    <property type="term" value="P:lipid catabolic process"/>
    <property type="evidence" value="ECO:0007669"/>
    <property type="project" value="InterPro"/>
</dbReference>
<dbReference type="GO" id="GO:0005509">
    <property type="term" value="F:calcium ion binding"/>
    <property type="evidence" value="ECO:0007669"/>
    <property type="project" value="InterPro"/>
</dbReference>
<dbReference type="GO" id="GO:0050482">
    <property type="term" value="P:arachidonate secretion"/>
    <property type="evidence" value="ECO:0007669"/>
    <property type="project" value="InterPro"/>
</dbReference>
<dbReference type="PANTHER" id="PTHR12824">
    <property type="entry name" value="GROUP XII SECRETORY PHOSPHOLIPASE A2 FAMILY MEMBER"/>
    <property type="match status" value="1"/>
</dbReference>